<sequence>MGRRRQRVDPAAGARAGALPEAIAALSRSLPSGPSPEIFRRAKFDRPEATSALWQLLFRVLSPLPAGNALATRGWHWHNYLRMARRAVGSCCWLCPGSWPEDLCPSRCWPRPECLWVTR</sequence>
<proteinExistence type="predicted"/>
<accession>A0A2J8IYE6</accession>
<gene>
    <name evidence="1" type="ORF">CK820_G0052050</name>
</gene>
<dbReference type="InterPro" id="IPR043535">
    <property type="entry name" value="TEDC1"/>
</dbReference>
<name>A0A2J8IYE6_PANTR</name>
<dbReference type="PANTHER" id="PTHR35076:SF1">
    <property type="entry name" value="TUBULIN EPSILON AND DELTA COMPLEX PROTEIN 1"/>
    <property type="match status" value="1"/>
</dbReference>
<dbReference type="EMBL" id="NBAG03000555">
    <property type="protein sequence ID" value="PNI15531.1"/>
    <property type="molecule type" value="Genomic_DNA"/>
</dbReference>
<reference evidence="1 2" key="1">
    <citation type="submission" date="2017-12" db="EMBL/GenBank/DDBJ databases">
        <title>High-resolution comparative analysis of great ape genomes.</title>
        <authorList>
            <person name="Pollen A."/>
            <person name="Hastie A."/>
            <person name="Hormozdiari F."/>
            <person name="Dougherty M."/>
            <person name="Liu R."/>
            <person name="Chaisson M."/>
            <person name="Hoppe E."/>
            <person name="Hill C."/>
            <person name="Pang A."/>
            <person name="Hillier L."/>
            <person name="Baker C."/>
            <person name="Armstrong J."/>
            <person name="Shendure J."/>
            <person name="Paten B."/>
            <person name="Wilson R."/>
            <person name="Chao H."/>
            <person name="Schneider V."/>
            <person name="Ventura M."/>
            <person name="Kronenberg Z."/>
            <person name="Murali S."/>
            <person name="Gordon D."/>
            <person name="Cantsilieris S."/>
            <person name="Munson K."/>
            <person name="Nelson B."/>
            <person name="Raja A."/>
            <person name="Underwood J."/>
            <person name="Diekhans M."/>
            <person name="Fiddes I."/>
            <person name="Haussler D."/>
            <person name="Eichler E."/>
        </authorList>
    </citation>
    <scope>NUCLEOTIDE SEQUENCE [LARGE SCALE GENOMIC DNA]</scope>
    <source>
        <strain evidence="1">Yerkes chimp pedigree #C0471</strain>
    </source>
</reference>
<dbReference type="AlphaFoldDB" id="A0A2J8IYE6"/>
<protein>
    <submittedName>
        <fullName evidence="1">C14orf80 isoform 16</fullName>
    </submittedName>
</protein>
<organism evidence="1 2">
    <name type="scientific">Pan troglodytes</name>
    <name type="common">Chimpanzee</name>
    <dbReference type="NCBI Taxonomy" id="9598"/>
    <lineage>
        <taxon>Eukaryota</taxon>
        <taxon>Metazoa</taxon>
        <taxon>Chordata</taxon>
        <taxon>Craniata</taxon>
        <taxon>Vertebrata</taxon>
        <taxon>Euteleostomi</taxon>
        <taxon>Mammalia</taxon>
        <taxon>Eutheria</taxon>
        <taxon>Euarchontoglires</taxon>
        <taxon>Primates</taxon>
        <taxon>Haplorrhini</taxon>
        <taxon>Catarrhini</taxon>
        <taxon>Hominidae</taxon>
        <taxon>Pan</taxon>
    </lineage>
</organism>
<dbReference type="PANTHER" id="PTHR35076">
    <property type="entry name" value="TUBULIN EPSILON AND DELTA COMPLEX PROTEIN 1"/>
    <property type="match status" value="1"/>
</dbReference>
<evidence type="ECO:0000313" key="2">
    <source>
        <dbReference type="Proteomes" id="UP000236370"/>
    </source>
</evidence>
<evidence type="ECO:0000313" key="1">
    <source>
        <dbReference type="EMBL" id="PNI15531.1"/>
    </source>
</evidence>
<comment type="caution">
    <text evidence="1">The sequence shown here is derived from an EMBL/GenBank/DDBJ whole genome shotgun (WGS) entry which is preliminary data.</text>
</comment>
<dbReference type="Proteomes" id="UP000236370">
    <property type="component" value="Unassembled WGS sequence"/>
</dbReference>